<keyword evidence="1 5" id="KW-0436">Ligase</keyword>
<name>A0ABX6MGS8_9BURK</name>
<sequence length="414" mass="44393">MDHVEIAGPGAAPAWWRQRALLQRFVADLMYTELCLMRHGSAGMPALPWPDAVQLDAELGVDSLERYALASALAAALHLPPDADLHRLLGAVTLGEWCDALGAAIGSGSGLISFRSSGSSGVPTRNEHRLDLLWQEVCFFAAQLPQARRLWFAVPAHHIYGFLFTVLLPLAYRQAPALLDMRRTLPAALQQATDGDVIVAYPEVWAALAAAVPNWRPGVSGVSSTAPCPPALARQLADGGLRLIEVYGSSETAGVGWRSAAGAPYALLPYWQHADGSDTLQRAAGDGEWLEATCQDRIDWQDARLFVPAGRRDHAVQVAGVNVYPAQVAALLARHPDVQAAQVRLMRPDEGARLKAFVVPREPGASATLAGQLTNWVRERLAPPARPVAFTFGVALPVGQQGKPADWIIDAPAP</sequence>
<feature type="transmembrane region" description="Helical" evidence="2">
    <location>
        <begin position="150"/>
        <end position="172"/>
    </location>
</feature>
<dbReference type="InterPro" id="IPR025110">
    <property type="entry name" value="AMP-bd_C"/>
</dbReference>
<proteinExistence type="predicted"/>
<evidence type="ECO:0000313" key="6">
    <source>
        <dbReference type="Proteomes" id="UP000503117"/>
    </source>
</evidence>
<feature type="domain" description="AMP-dependent synthetase/ligase" evidence="3">
    <location>
        <begin position="117"/>
        <end position="257"/>
    </location>
</feature>
<dbReference type="SUPFAM" id="SSF56801">
    <property type="entry name" value="Acetyl-CoA synthetase-like"/>
    <property type="match status" value="1"/>
</dbReference>
<evidence type="ECO:0000313" key="5">
    <source>
        <dbReference type="EMBL" id="QJD93391.1"/>
    </source>
</evidence>
<accession>A0ABX6MGS8</accession>
<protein>
    <submittedName>
        <fullName evidence="5">4-coumarate--CoA ligase</fullName>
    </submittedName>
</protein>
<keyword evidence="6" id="KW-1185">Reference proteome</keyword>
<dbReference type="InterPro" id="IPR000873">
    <property type="entry name" value="AMP-dep_synth/lig_dom"/>
</dbReference>
<gene>
    <name evidence="5" type="ORF">HH213_26910</name>
</gene>
<dbReference type="GO" id="GO:0016874">
    <property type="term" value="F:ligase activity"/>
    <property type="evidence" value="ECO:0007669"/>
    <property type="project" value="UniProtKB-KW"/>
</dbReference>
<evidence type="ECO:0000256" key="2">
    <source>
        <dbReference type="SAM" id="Phobius"/>
    </source>
</evidence>
<evidence type="ECO:0000259" key="4">
    <source>
        <dbReference type="Pfam" id="PF13193"/>
    </source>
</evidence>
<organism evidence="5 6">
    <name type="scientific">Duganella dendranthematis</name>
    <dbReference type="NCBI Taxonomy" id="2728021"/>
    <lineage>
        <taxon>Bacteria</taxon>
        <taxon>Pseudomonadati</taxon>
        <taxon>Pseudomonadota</taxon>
        <taxon>Betaproteobacteria</taxon>
        <taxon>Burkholderiales</taxon>
        <taxon>Oxalobacteraceae</taxon>
        <taxon>Telluria group</taxon>
        <taxon>Duganella</taxon>
    </lineage>
</organism>
<dbReference type="Pfam" id="PF00501">
    <property type="entry name" value="AMP-binding"/>
    <property type="match status" value="1"/>
</dbReference>
<keyword evidence="2" id="KW-0812">Transmembrane</keyword>
<dbReference type="InterPro" id="IPR042099">
    <property type="entry name" value="ANL_N_sf"/>
</dbReference>
<keyword evidence="2" id="KW-0472">Membrane</keyword>
<dbReference type="PANTHER" id="PTHR43352">
    <property type="entry name" value="ACETYL-COA SYNTHETASE"/>
    <property type="match status" value="1"/>
</dbReference>
<evidence type="ECO:0000259" key="3">
    <source>
        <dbReference type="Pfam" id="PF00501"/>
    </source>
</evidence>
<dbReference type="Gene3D" id="3.40.50.12780">
    <property type="entry name" value="N-terminal domain of ligase-like"/>
    <property type="match status" value="1"/>
</dbReference>
<reference evidence="5 6" key="1">
    <citation type="submission" date="2020-04" db="EMBL/GenBank/DDBJ databases">
        <title>Genome sequencing of novel species.</title>
        <authorList>
            <person name="Heo J."/>
            <person name="Kim S.-J."/>
            <person name="Kim J.-S."/>
            <person name="Hong S.-B."/>
            <person name="Kwon S.-W."/>
        </authorList>
    </citation>
    <scope>NUCLEOTIDE SEQUENCE [LARGE SCALE GENOMIC DNA]</scope>
    <source>
        <strain evidence="5 6">AF9R3</strain>
    </source>
</reference>
<dbReference type="EMBL" id="CP051684">
    <property type="protein sequence ID" value="QJD93391.1"/>
    <property type="molecule type" value="Genomic_DNA"/>
</dbReference>
<dbReference type="PANTHER" id="PTHR43352:SF1">
    <property type="entry name" value="ANTHRANILATE--COA LIGASE"/>
    <property type="match status" value="1"/>
</dbReference>
<feature type="domain" description="AMP-binding enzyme C-terminal" evidence="4">
    <location>
        <begin position="328"/>
        <end position="403"/>
    </location>
</feature>
<dbReference type="InterPro" id="IPR045851">
    <property type="entry name" value="AMP-bd_C_sf"/>
</dbReference>
<dbReference type="Gene3D" id="1.10.1200.10">
    <property type="entry name" value="ACP-like"/>
    <property type="match status" value="1"/>
</dbReference>
<dbReference type="InterPro" id="IPR036736">
    <property type="entry name" value="ACP-like_sf"/>
</dbReference>
<dbReference type="Pfam" id="PF13193">
    <property type="entry name" value="AMP-binding_C"/>
    <property type="match status" value="1"/>
</dbReference>
<dbReference type="RefSeq" id="WP_169114311.1">
    <property type="nucleotide sequence ID" value="NZ_CP051684.1"/>
</dbReference>
<dbReference type="Proteomes" id="UP000503117">
    <property type="component" value="Chromosome"/>
</dbReference>
<dbReference type="Gene3D" id="3.30.300.30">
    <property type="match status" value="1"/>
</dbReference>
<keyword evidence="2" id="KW-1133">Transmembrane helix</keyword>
<evidence type="ECO:0000256" key="1">
    <source>
        <dbReference type="ARBA" id="ARBA00022598"/>
    </source>
</evidence>